<organism evidence="2 3">
    <name type="scientific">Acidiluteibacter ferrifornacis</name>
    <dbReference type="NCBI Taxonomy" id="2692424"/>
    <lineage>
        <taxon>Bacteria</taxon>
        <taxon>Pseudomonadati</taxon>
        <taxon>Bacteroidota</taxon>
        <taxon>Flavobacteriia</taxon>
        <taxon>Flavobacteriales</taxon>
        <taxon>Cryomorphaceae</taxon>
        <taxon>Acidiluteibacter</taxon>
    </lineage>
</organism>
<sequence length="158" mass="18783">MPVYQFWEYRVKKEVKRMIRAGMSNEDLELIKMPKEWVETPPSNIEWEHSKEFVLNGVYYDIVRSVEKEGDFYFYCYKDTKETALSIGLDRHTREFIAENPTKKDTKETISSFFSKQYWHAMEKQLLLLNTTVIKWVIVDLSASLIYLSNITPPPELV</sequence>
<keyword evidence="3" id="KW-1185">Reference proteome</keyword>
<feature type="transmembrane region" description="Helical" evidence="1">
    <location>
        <begin position="126"/>
        <end position="148"/>
    </location>
</feature>
<dbReference type="Proteomes" id="UP000470771">
    <property type="component" value="Unassembled WGS sequence"/>
</dbReference>
<accession>A0A6N9NHS2</accession>
<keyword evidence="1" id="KW-1133">Transmembrane helix</keyword>
<dbReference type="RefSeq" id="WP_160631879.1">
    <property type="nucleotide sequence ID" value="NZ_WWNE01000004.1"/>
</dbReference>
<comment type="caution">
    <text evidence="2">The sequence shown here is derived from an EMBL/GenBank/DDBJ whole genome shotgun (WGS) entry which is preliminary data.</text>
</comment>
<reference evidence="2 3" key="1">
    <citation type="submission" date="2019-12" db="EMBL/GenBank/DDBJ databases">
        <authorList>
            <person name="Zhao J."/>
        </authorList>
    </citation>
    <scope>NUCLEOTIDE SEQUENCE [LARGE SCALE GENOMIC DNA]</scope>
    <source>
        <strain evidence="2 3">S-15</strain>
    </source>
</reference>
<name>A0A6N9NHS2_9FLAO</name>
<dbReference type="EMBL" id="WWNE01000004">
    <property type="protein sequence ID" value="NBG65081.1"/>
    <property type="molecule type" value="Genomic_DNA"/>
</dbReference>
<gene>
    <name evidence="2" type="ORF">GQN54_03065</name>
</gene>
<keyword evidence="1" id="KW-0812">Transmembrane</keyword>
<keyword evidence="1" id="KW-0472">Membrane</keyword>
<protein>
    <submittedName>
        <fullName evidence="2">Uncharacterized protein</fullName>
    </submittedName>
</protein>
<evidence type="ECO:0000313" key="3">
    <source>
        <dbReference type="Proteomes" id="UP000470771"/>
    </source>
</evidence>
<dbReference type="AlphaFoldDB" id="A0A6N9NHS2"/>
<evidence type="ECO:0000313" key="2">
    <source>
        <dbReference type="EMBL" id="NBG65081.1"/>
    </source>
</evidence>
<evidence type="ECO:0000256" key="1">
    <source>
        <dbReference type="SAM" id="Phobius"/>
    </source>
</evidence>
<proteinExistence type="predicted"/>